<evidence type="ECO:0000256" key="3">
    <source>
        <dbReference type="ARBA" id="ARBA00022475"/>
    </source>
</evidence>
<evidence type="ECO:0000259" key="10">
    <source>
        <dbReference type="Pfam" id="PF21088"/>
    </source>
</evidence>
<protein>
    <submittedName>
        <fullName evidence="11">Mechanosensitive ion channel family protein</fullName>
    </submittedName>
</protein>
<dbReference type="GO" id="GO:0005886">
    <property type="term" value="C:plasma membrane"/>
    <property type="evidence" value="ECO:0007669"/>
    <property type="project" value="UniProtKB-SubCell"/>
</dbReference>
<evidence type="ECO:0000256" key="6">
    <source>
        <dbReference type="ARBA" id="ARBA00023136"/>
    </source>
</evidence>
<evidence type="ECO:0000256" key="7">
    <source>
        <dbReference type="SAM" id="Phobius"/>
    </source>
</evidence>
<dbReference type="Pfam" id="PF00924">
    <property type="entry name" value="MS_channel_2nd"/>
    <property type="match status" value="1"/>
</dbReference>
<dbReference type="InterPro" id="IPR045276">
    <property type="entry name" value="YbiO_bact"/>
</dbReference>
<comment type="similarity">
    <text evidence="2">Belongs to the MscS (TC 1.A.23) family.</text>
</comment>
<dbReference type="OrthoDB" id="4638917at2"/>
<keyword evidence="3" id="KW-1003">Cell membrane</keyword>
<dbReference type="PANTHER" id="PTHR30460:SF0">
    <property type="entry name" value="MODERATE CONDUCTANCE MECHANOSENSITIVE CHANNEL YBIO"/>
    <property type="match status" value="1"/>
</dbReference>
<keyword evidence="4 7" id="KW-0812">Transmembrane</keyword>
<keyword evidence="6 7" id="KW-0472">Membrane</keyword>
<dbReference type="InterPro" id="IPR011014">
    <property type="entry name" value="MscS_channel_TM-2"/>
</dbReference>
<sequence>MLQTITETVAPVCAAKLGTWCNRVWEWWQVGWIAEAADAIVRPGLHIMLIIVIALIARTLVNRSIKRVANMSSTSSTPGLLRPLRDRADAFLGPTTVVRRRERAQSIGSLLRSMSSFVIVVVSFMLILAELGINLAPLLTSAGIAGVALGFGAQNLVKDFLAGIAMILEDQYGVGDVVDLGSATGTVVSVGLRTSALRGTDGTIWYVRNGEVLRVGNSSQGEAVVNIDLPLSYDSDAAQAGQIAVDQAAIVAQQPEFIDAIISAPVMLGIVSMTSDTVMIRLSTTVRTGSQWAYGRAARGAIKTAYDEAGIKAPMTLVLPPPSPGSRP</sequence>
<keyword evidence="12" id="KW-1185">Reference proteome</keyword>
<dbReference type="Gene3D" id="3.30.70.100">
    <property type="match status" value="1"/>
</dbReference>
<dbReference type="Proteomes" id="UP000268084">
    <property type="component" value="Chromosome"/>
</dbReference>
<feature type="transmembrane region" description="Helical" evidence="7">
    <location>
        <begin position="109"/>
        <end position="129"/>
    </location>
</feature>
<reference evidence="11 12" key="2">
    <citation type="submission" date="2018-12" db="EMBL/GenBank/DDBJ databases">
        <title>Nakamurella antarcticus sp. nov., isolated from Antarctica South Shetland Islands soil.</title>
        <authorList>
            <person name="Peng F."/>
        </authorList>
    </citation>
    <scope>NUCLEOTIDE SEQUENCE [LARGE SCALE GENOMIC DNA]</scope>
    <source>
        <strain evidence="11 12">S14-144</strain>
    </source>
</reference>
<reference evidence="11 12" key="1">
    <citation type="submission" date="2018-11" db="EMBL/GenBank/DDBJ databases">
        <authorList>
            <person name="Da X."/>
        </authorList>
    </citation>
    <scope>NUCLEOTIDE SEQUENCE [LARGE SCALE GENOMIC DNA]</scope>
    <source>
        <strain evidence="11 12">S14-144</strain>
    </source>
</reference>
<evidence type="ECO:0000256" key="5">
    <source>
        <dbReference type="ARBA" id="ARBA00022989"/>
    </source>
</evidence>
<evidence type="ECO:0000256" key="1">
    <source>
        <dbReference type="ARBA" id="ARBA00004651"/>
    </source>
</evidence>
<dbReference type="SUPFAM" id="SSF82861">
    <property type="entry name" value="Mechanosensitive channel protein MscS (YggB), transmembrane region"/>
    <property type="match status" value="1"/>
</dbReference>
<dbReference type="SUPFAM" id="SSF82689">
    <property type="entry name" value="Mechanosensitive channel protein MscS (YggB), C-terminal domain"/>
    <property type="match status" value="1"/>
</dbReference>
<dbReference type="InterPro" id="IPR023408">
    <property type="entry name" value="MscS_beta-dom_sf"/>
</dbReference>
<dbReference type="EMBL" id="CP034170">
    <property type="protein sequence ID" value="AZI58307.1"/>
    <property type="molecule type" value="Genomic_DNA"/>
</dbReference>
<dbReference type="PANTHER" id="PTHR30460">
    <property type="entry name" value="MODERATE CONDUCTANCE MECHANOSENSITIVE CHANNEL YBIO"/>
    <property type="match status" value="1"/>
</dbReference>
<evidence type="ECO:0000256" key="4">
    <source>
        <dbReference type="ARBA" id="ARBA00022692"/>
    </source>
</evidence>
<dbReference type="SUPFAM" id="SSF50182">
    <property type="entry name" value="Sm-like ribonucleoproteins"/>
    <property type="match status" value="1"/>
</dbReference>
<dbReference type="Pfam" id="PF21082">
    <property type="entry name" value="MS_channel_3rd"/>
    <property type="match status" value="1"/>
</dbReference>
<dbReference type="InterPro" id="IPR049142">
    <property type="entry name" value="MS_channel_1st"/>
</dbReference>
<dbReference type="InterPro" id="IPR006685">
    <property type="entry name" value="MscS_channel_2nd"/>
</dbReference>
<dbReference type="InterPro" id="IPR011066">
    <property type="entry name" value="MscS_channel_C_sf"/>
</dbReference>
<name>A0A3G8ZNC1_9ACTN</name>
<dbReference type="InterPro" id="IPR049278">
    <property type="entry name" value="MS_channel_C"/>
</dbReference>
<dbReference type="FunFam" id="2.30.30.60:FF:000001">
    <property type="entry name" value="MscS Mechanosensitive ion channel"/>
    <property type="match status" value="1"/>
</dbReference>
<proteinExistence type="inferred from homology"/>
<feature type="transmembrane region" description="Helical" evidence="7">
    <location>
        <begin position="135"/>
        <end position="157"/>
    </location>
</feature>
<evidence type="ECO:0000259" key="8">
    <source>
        <dbReference type="Pfam" id="PF00924"/>
    </source>
</evidence>
<evidence type="ECO:0000313" key="11">
    <source>
        <dbReference type="EMBL" id="AZI58307.1"/>
    </source>
</evidence>
<keyword evidence="5 7" id="KW-1133">Transmembrane helix</keyword>
<feature type="domain" description="Mechanosensitive ion channel transmembrane helices 2/3" evidence="10">
    <location>
        <begin position="115"/>
        <end position="154"/>
    </location>
</feature>
<dbReference type="KEGG" id="nak:EH165_09315"/>
<comment type="subcellular location">
    <subcellularLocation>
        <location evidence="1">Cell membrane</location>
        <topology evidence="1">Multi-pass membrane protein</topology>
    </subcellularLocation>
</comment>
<feature type="domain" description="Mechanosensitive ion channel MscS" evidence="8">
    <location>
        <begin position="155"/>
        <end position="218"/>
    </location>
</feature>
<dbReference type="Pfam" id="PF21088">
    <property type="entry name" value="MS_channel_1st"/>
    <property type="match status" value="1"/>
</dbReference>
<accession>A0A3G8ZNC1</accession>
<dbReference type="AlphaFoldDB" id="A0A3G8ZNC1"/>
<evidence type="ECO:0000259" key="9">
    <source>
        <dbReference type="Pfam" id="PF21082"/>
    </source>
</evidence>
<evidence type="ECO:0000313" key="12">
    <source>
        <dbReference type="Proteomes" id="UP000268084"/>
    </source>
</evidence>
<feature type="transmembrane region" description="Helical" evidence="7">
    <location>
        <begin position="44"/>
        <end position="61"/>
    </location>
</feature>
<organism evidence="11 12">
    <name type="scientific">Nakamurella antarctica</name>
    <dbReference type="NCBI Taxonomy" id="1902245"/>
    <lineage>
        <taxon>Bacteria</taxon>
        <taxon>Bacillati</taxon>
        <taxon>Actinomycetota</taxon>
        <taxon>Actinomycetes</taxon>
        <taxon>Nakamurellales</taxon>
        <taxon>Nakamurellaceae</taxon>
        <taxon>Nakamurella</taxon>
    </lineage>
</organism>
<dbReference type="Gene3D" id="1.10.287.1260">
    <property type="match status" value="1"/>
</dbReference>
<evidence type="ECO:0000256" key="2">
    <source>
        <dbReference type="ARBA" id="ARBA00008017"/>
    </source>
</evidence>
<gene>
    <name evidence="11" type="ORF">EH165_09315</name>
</gene>
<dbReference type="InterPro" id="IPR010920">
    <property type="entry name" value="LSM_dom_sf"/>
</dbReference>
<dbReference type="Gene3D" id="2.30.30.60">
    <property type="match status" value="1"/>
</dbReference>
<feature type="domain" description="Mechanosensitive ion channel MscS C-terminal" evidence="9">
    <location>
        <begin position="225"/>
        <end position="312"/>
    </location>
</feature>
<dbReference type="RefSeq" id="WP_124799216.1">
    <property type="nucleotide sequence ID" value="NZ_CP034170.1"/>
</dbReference>
<dbReference type="GO" id="GO:0008381">
    <property type="term" value="F:mechanosensitive monoatomic ion channel activity"/>
    <property type="evidence" value="ECO:0007669"/>
    <property type="project" value="InterPro"/>
</dbReference>